<proteinExistence type="predicted"/>
<name>A0A225V6B9_9STRA</name>
<dbReference type="AlphaFoldDB" id="A0A225V6B9"/>
<dbReference type="EMBL" id="NBNE01006864">
    <property type="protein sequence ID" value="OWZ01416.1"/>
    <property type="molecule type" value="Genomic_DNA"/>
</dbReference>
<reference evidence="2" key="1">
    <citation type="submission" date="2017-03" db="EMBL/GenBank/DDBJ databases">
        <title>Phytopthora megakarya and P. palmivora, two closely related causual agents of cacao black pod achieved similar genome size and gene model numbers by different mechanisms.</title>
        <authorList>
            <person name="Ali S."/>
            <person name="Shao J."/>
            <person name="Larry D.J."/>
            <person name="Kronmiller B."/>
            <person name="Shen D."/>
            <person name="Strem M.D."/>
            <person name="Melnick R.L."/>
            <person name="Guiltinan M.J."/>
            <person name="Tyler B.M."/>
            <person name="Meinhardt L.W."/>
            <person name="Bailey B.A."/>
        </authorList>
    </citation>
    <scope>NUCLEOTIDE SEQUENCE [LARGE SCALE GENOMIC DNA]</scope>
    <source>
        <strain evidence="2">zdho120</strain>
    </source>
</reference>
<gene>
    <name evidence="1" type="ORF">PHMEG_00027197</name>
</gene>
<accession>A0A225V6B9</accession>
<comment type="caution">
    <text evidence="1">The sequence shown here is derived from an EMBL/GenBank/DDBJ whole genome shotgun (WGS) entry which is preliminary data.</text>
</comment>
<sequence>MDKEIYLHIIRQLPAQVEPASGKTKQLCMRYLSQIGCALANCEHGHFVPNSLPDLVKIDIIKRFGGLKDEN</sequence>
<keyword evidence="2" id="KW-1185">Reference proteome</keyword>
<evidence type="ECO:0000313" key="2">
    <source>
        <dbReference type="Proteomes" id="UP000198211"/>
    </source>
</evidence>
<dbReference type="Proteomes" id="UP000198211">
    <property type="component" value="Unassembled WGS sequence"/>
</dbReference>
<evidence type="ECO:0000313" key="1">
    <source>
        <dbReference type="EMBL" id="OWZ01416.1"/>
    </source>
</evidence>
<organism evidence="1 2">
    <name type="scientific">Phytophthora megakarya</name>
    <dbReference type="NCBI Taxonomy" id="4795"/>
    <lineage>
        <taxon>Eukaryota</taxon>
        <taxon>Sar</taxon>
        <taxon>Stramenopiles</taxon>
        <taxon>Oomycota</taxon>
        <taxon>Peronosporomycetes</taxon>
        <taxon>Peronosporales</taxon>
        <taxon>Peronosporaceae</taxon>
        <taxon>Phytophthora</taxon>
    </lineage>
</organism>
<protein>
    <submittedName>
        <fullName evidence="1">Uncharacterized protein</fullName>
    </submittedName>
</protein>